<organism evidence="2 6">
    <name type="scientific">Aplysia californica</name>
    <name type="common">California sea hare</name>
    <dbReference type="NCBI Taxonomy" id="6500"/>
    <lineage>
        <taxon>Eukaryota</taxon>
        <taxon>Metazoa</taxon>
        <taxon>Spiralia</taxon>
        <taxon>Lophotrochozoa</taxon>
        <taxon>Mollusca</taxon>
        <taxon>Gastropoda</taxon>
        <taxon>Heterobranchia</taxon>
        <taxon>Euthyneura</taxon>
        <taxon>Tectipleura</taxon>
        <taxon>Aplysiida</taxon>
        <taxon>Aplysioidea</taxon>
        <taxon>Aplysiidae</taxon>
        <taxon>Aplysia</taxon>
    </lineage>
</organism>
<dbReference type="PANTHER" id="PTHR31909:SF2">
    <property type="entry name" value="RIKEN CDNA 2410004P03 GENE"/>
    <property type="match status" value="1"/>
</dbReference>
<dbReference type="PANTHER" id="PTHR31909">
    <property type="entry name" value="CHROMOSOME 20 ORF85 FAMILY MEMBER"/>
    <property type="match status" value="1"/>
</dbReference>
<evidence type="ECO:0000313" key="4">
    <source>
        <dbReference type="RefSeq" id="XP_005104075.1"/>
    </source>
</evidence>
<keyword evidence="2" id="KW-1185">Reference proteome</keyword>
<dbReference type="Proteomes" id="UP000694888">
    <property type="component" value="Unplaced"/>
</dbReference>
<dbReference type="RefSeq" id="XP_005104074.1">
    <property type="nucleotide sequence ID" value="XM_005104017.2"/>
</dbReference>
<evidence type="ECO:0000256" key="1">
    <source>
        <dbReference type="SAM" id="MobiDB-lite"/>
    </source>
</evidence>
<evidence type="ECO:0000313" key="5">
    <source>
        <dbReference type="RefSeq" id="XP_005104076.1"/>
    </source>
</evidence>
<dbReference type="Pfam" id="PF14945">
    <property type="entry name" value="LLC1"/>
    <property type="match status" value="1"/>
</dbReference>
<gene>
    <name evidence="3 4 5 6" type="primary">LOC101847674</name>
</gene>
<feature type="region of interest" description="Disordered" evidence="1">
    <location>
        <begin position="18"/>
        <end position="45"/>
    </location>
</feature>
<protein>
    <submittedName>
        <fullName evidence="3 4">Uncharacterized protein C2orf50</fullName>
    </submittedName>
</protein>
<dbReference type="RefSeq" id="XP_005104075.1">
    <property type="nucleotide sequence ID" value="XM_005104018.2"/>
</dbReference>
<accession>A0ABM1VXI2</accession>
<dbReference type="RefSeq" id="XP_035827125.1">
    <property type="nucleotide sequence ID" value="XM_035971232.1"/>
</dbReference>
<evidence type="ECO:0000313" key="6">
    <source>
        <dbReference type="RefSeq" id="XP_035827125.1"/>
    </source>
</evidence>
<feature type="compositionally biased region" description="Pro residues" evidence="1">
    <location>
        <begin position="26"/>
        <end position="36"/>
    </location>
</feature>
<evidence type="ECO:0000313" key="3">
    <source>
        <dbReference type="RefSeq" id="XP_005104074.1"/>
    </source>
</evidence>
<dbReference type="GeneID" id="101847674"/>
<name>A0ABM1VXI2_APLCA</name>
<sequence length="147" mass="16609">MSSGVVASYMLATRKSQYHDSCVPKPVNPPPEPAAPGKPAKDGDYNKCDAVTQDVIWKQSVHTERRCLKNWGDSWGFITDYDAKGNIKEKEELPEKSVMFSDDIPNTNSGNYGHRLDTEPAKAMQSLEFKFFSEGRRRKLPSDMICY</sequence>
<evidence type="ECO:0000313" key="2">
    <source>
        <dbReference type="Proteomes" id="UP000694888"/>
    </source>
</evidence>
<dbReference type="InterPro" id="IPR020339">
    <property type="entry name" value="C20orf85-like"/>
</dbReference>
<reference evidence="3 4" key="1">
    <citation type="submission" date="2025-05" db="UniProtKB">
        <authorList>
            <consortium name="RefSeq"/>
        </authorList>
    </citation>
    <scope>IDENTIFICATION</scope>
</reference>
<dbReference type="RefSeq" id="XP_005104076.1">
    <property type="nucleotide sequence ID" value="XM_005104019.3"/>
</dbReference>
<proteinExistence type="predicted"/>